<name>A0A644U8R7_9ZZZZ</name>
<protein>
    <submittedName>
        <fullName evidence="1">Uncharacterized protein</fullName>
    </submittedName>
</protein>
<dbReference type="EMBL" id="VSSQ01000086">
    <property type="protein sequence ID" value="MPL75192.1"/>
    <property type="molecule type" value="Genomic_DNA"/>
</dbReference>
<reference evidence="1" key="1">
    <citation type="submission" date="2019-08" db="EMBL/GenBank/DDBJ databases">
        <authorList>
            <person name="Kucharzyk K."/>
            <person name="Murdoch R.W."/>
            <person name="Higgins S."/>
            <person name="Loffler F."/>
        </authorList>
    </citation>
    <scope>NUCLEOTIDE SEQUENCE</scope>
</reference>
<proteinExistence type="predicted"/>
<gene>
    <name evidence="1" type="ORF">SDC9_21014</name>
</gene>
<evidence type="ECO:0000313" key="1">
    <source>
        <dbReference type="EMBL" id="MPL75192.1"/>
    </source>
</evidence>
<comment type="caution">
    <text evidence="1">The sequence shown here is derived from an EMBL/GenBank/DDBJ whole genome shotgun (WGS) entry which is preliminary data.</text>
</comment>
<organism evidence="1">
    <name type="scientific">bioreactor metagenome</name>
    <dbReference type="NCBI Taxonomy" id="1076179"/>
    <lineage>
        <taxon>unclassified sequences</taxon>
        <taxon>metagenomes</taxon>
        <taxon>ecological metagenomes</taxon>
    </lineage>
</organism>
<accession>A0A644U8R7</accession>
<dbReference type="AlphaFoldDB" id="A0A644U8R7"/>
<sequence>MKNWKLFSFGLITSLVLNSCSTPYFYQLYTAEGNNIVTEGKNYVFEDQNCKITYNLWSEGGNPGFKFYNKTSQYIYLNLEESFFVLNGHANNYFQNRVFTSSSSKGATTAKAASSSSSIGATVKVEGMNAYGYRQENSAAITNYGTFYLASGTTYSKGYSVATHEEKIICIPPYTFKEIFEYAIATNLYRDCELFLYPDRNDNNKMTFTSATSPVIFSNRITYSLGKDGNQVLVSNDFFVKEIVNLPEKEVVTREYETYCGEKKTYTRKYFKQVRPNQFYILYKKSGTIWKH</sequence>